<dbReference type="OrthoDB" id="8537304at2"/>
<dbReference type="RefSeq" id="WP_158759858.1">
    <property type="nucleotide sequence ID" value="NZ_CP046910.1"/>
</dbReference>
<protein>
    <submittedName>
        <fullName evidence="3">Molybdenum cofactor biosynthesis protein F</fullName>
    </submittedName>
</protein>
<dbReference type="KEGG" id="pacp:FAZ97_18310"/>
<feature type="domain" description="Molybdenum cofactor biosynthesis protein F N-terminal" evidence="1">
    <location>
        <begin position="10"/>
        <end position="109"/>
    </location>
</feature>
<dbReference type="Pfam" id="PF17409">
    <property type="entry name" value="MoaF_C"/>
    <property type="match status" value="1"/>
</dbReference>
<evidence type="ECO:0000313" key="3">
    <source>
        <dbReference type="EMBL" id="QGZ56906.1"/>
    </source>
</evidence>
<dbReference type="Pfam" id="PF10703">
    <property type="entry name" value="MoaF"/>
    <property type="match status" value="1"/>
</dbReference>
<dbReference type="AlphaFoldDB" id="A0A7Z2G880"/>
<proteinExistence type="predicted"/>
<dbReference type="InterPro" id="IPR035348">
    <property type="entry name" value="MoaF_C"/>
</dbReference>
<sequence>MSNKYMPGTRWPQISDIVVNHDGGRPDPVRDLRGQSFSLAATDGHRLDLRFHGDGVVYWTSKTVPQYSNCEVFLIRPRWYFVDFLDAASANRSHSIVLDTVHCRALHVEVLAPADDVPAGLLDRITVRGTQSAVDVRIWQGSWNANSLAFERTDSLVGRHYRYHYSETHIYDHIYLSERHYSWFCHRGPDAGLGDFEECDYFQLGDDLFFVCWKEKLIPCVGVTVEDLASMRSIGKIFGADAYTGETANRTVGSSMSLISTFSRP</sequence>
<dbReference type="Proteomes" id="UP000434209">
    <property type="component" value="Chromosome 2"/>
</dbReference>
<feature type="domain" description="MoaF C-terminal" evidence="2">
    <location>
        <begin position="151"/>
        <end position="260"/>
    </location>
</feature>
<evidence type="ECO:0000259" key="2">
    <source>
        <dbReference type="Pfam" id="PF17409"/>
    </source>
</evidence>
<dbReference type="EMBL" id="CP046910">
    <property type="protein sequence ID" value="QGZ56906.1"/>
    <property type="molecule type" value="Genomic_DNA"/>
</dbReference>
<dbReference type="Gene3D" id="2.40.128.20">
    <property type="match status" value="1"/>
</dbReference>
<reference evidence="3 4" key="1">
    <citation type="submission" date="2019-12" db="EMBL/GenBank/DDBJ databases">
        <title>Paraburkholderia acidiphila 7Q-K02 sp. nov and Paraburkholderia acidisoli DHF22 sp. nov., two strains isolated from forest soil.</title>
        <authorList>
            <person name="Gao Z."/>
            <person name="Qiu L."/>
        </authorList>
    </citation>
    <scope>NUCLEOTIDE SEQUENCE [LARGE SCALE GENOMIC DNA]</scope>
    <source>
        <strain evidence="3 4">7Q-K02</strain>
    </source>
</reference>
<gene>
    <name evidence="3" type="ORF">FAZ97_18310</name>
</gene>
<evidence type="ECO:0000259" key="1">
    <source>
        <dbReference type="Pfam" id="PF10703"/>
    </source>
</evidence>
<organism evidence="3 4">
    <name type="scientific">Paraburkholderia acidiphila</name>
    <dbReference type="NCBI Taxonomy" id="2571747"/>
    <lineage>
        <taxon>Bacteria</taxon>
        <taxon>Pseudomonadati</taxon>
        <taxon>Pseudomonadota</taxon>
        <taxon>Betaproteobacteria</taxon>
        <taxon>Burkholderiales</taxon>
        <taxon>Burkholderiaceae</taxon>
        <taxon>Paraburkholderia</taxon>
    </lineage>
</organism>
<evidence type="ECO:0000313" key="4">
    <source>
        <dbReference type="Proteomes" id="UP000434209"/>
    </source>
</evidence>
<dbReference type="InterPro" id="IPR012674">
    <property type="entry name" value="Calycin"/>
</dbReference>
<accession>A0A7Z2G880</accession>
<dbReference type="InterPro" id="IPR024724">
    <property type="entry name" value="MoaF_N"/>
</dbReference>
<keyword evidence="4" id="KW-1185">Reference proteome</keyword>
<name>A0A7Z2G880_9BURK</name>